<accession>A0A9X3CM76</accession>
<comment type="caution">
    <text evidence="1">The sequence shown here is derived from an EMBL/GenBank/DDBJ whole genome shotgun (WGS) entry which is preliminary data.</text>
</comment>
<evidence type="ECO:0000313" key="1">
    <source>
        <dbReference type="EMBL" id="MCW8345972.1"/>
    </source>
</evidence>
<sequence length="120" mass="13844">MFQVRHYESCSMLHKNDAYIIRSESNRIDGYLLSTTLRSHSDDFSFQLSDSVSVNAKSFTQRLRSGVDFTPAFVLESEPVSLYFTLLEEYLQFCEFFSIESDAELIERFNAETTLVKANA</sequence>
<dbReference type="Proteomes" id="UP001155587">
    <property type="component" value="Unassembled WGS sequence"/>
</dbReference>
<organism evidence="1 2">
    <name type="scientific">Vibrio qingdaonensis</name>
    <dbReference type="NCBI Taxonomy" id="2829491"/>
    <lineage>
        <taxon>Bacteria</taxon>
        <taxon>Pseudomonadati</taxon>
        <taxon>Pseudomonadota</taxon>
        <taxon>Gammaproteobacteria</taxon>
        <taxon>Vibrionales</taxon>
        <taxon>Vibrionaceae</taxon>
        <taxon>Vibrio</taxon>
    </lineage>
</organism>
<evidence type="ECO:0000313" key="2">
    <source>
        <dbReference type="Proteomes" id="UP001155587"/>
    </source>
</evidence>
<dbReference type="EMBL" id="JAKRRY010000008">
    <property type="protein sequence ID" value="MCW8345972.1"/>
    <property type="molecule type" value="Genomic_DNA"/>
</dbReference>
<keyword evidence="2" id="KW-1185">Reference proteome</keyword>
<gene>
    <name evidence="1" type="ORF">MD535_08120</name>
</gene>
<dbReference type="RefSeq" id="WP_265674377.1">
    <property type="nucleotide sequence ID" value="NZ_JAKRRY010000008.1"/>
</dbReference>
<dbReference type="AlphaFoldDB" id="A0A9X3CM76"/>
<reference evidence="1" key="1">
    <citation type="submission" date="2022-02" db="EMBL/GenBank/DDBJ databases">
        <title>Vibrio sp. nov, a new bacterium isolated from seawater.</title>
        <authorList>
            <person name="Yuan Y."/>
        </authorList>
    </citation>
    <scope>NUCLEOTIDE SEQUENCE</scope>
    <source>
        <strain evidence="1">ZSDZ65</strain>
    </source>
</reference>
<protein>
    <submittedName>
        <fullName evidence="1">Uncharacterized protein</fullName>
    </submittedName>
</protein>
<proteinExistence type="predicted"/>
<name>A0A9X3CM76_9VIBR</name>